<dbReference type="KEGG" id="maur:BOH66_09055"/>
<keyword evidence="2" id="KW-1185">Reference proteome</keyword>
<accession>A0A1P8U8H7</accession>
<dbReference type="EMBL" id="CP018762">
    <property type="protein sequence ID" value="APZ34375.1"/>
    <property type="molecule type" value="Genomic_DNA"/>
</dbReference>
<sequence>MTTVTDIPTPAVRGVRLLPVSARRWRVLDRRGVVIGHLRADTVAAGIRFRAERFDLAAARMRPIGSFWNAHEAVECLRHLR</sequence>
<organism evidence="1 2">
    <name type="scientific">Microbacterium aurum</name>
    <dbReference type="NCBI Taxonomy" id="36805"/>
    <lineage>
        <taxon>Bacteria</taxon>
        <taxon>Bacillati</taxon>
        <taxon>Actinomycetota</taxon>
        <taxon>Actinomycetes</taxon>
        <taxon>Micrococcales</taxon>
        <taxon>Microbacteriaceae</taxon>
        <taxon>Microbacterium</taxon>
    </lineage>
</organism>
<proteinExistence type="predicted"/>
<dbReference type="RefSeq" id="WP_076690688.1">
    <property type="nucleotide sequence ID" value="NZ_CALBSP010000072.1"/>
</dbReference>
<name>A0A1P8U8H7_9MICO</name>
<protein>
    <submittedName>
        <fullName evidence="1">DNA mismatch repair protein</fullName>
    </submittedName>
</protein>
<dbReference type="AlphaFoldDB" id="A0A1P8U8H7"/>
<reference evidence="1 2" key="1">
    <citation type="submission" date="2016-12" db="EMBL/GenBank/DDBJ databases">
        <title>Complete genome sequence of Microbacterium aurum KACC 15219.</title>
        <authorList>
            <person name="Jung Y."/>
            <person name="Shin J.-H."/>
            <person name="Lee Y.-J."/>
            <person name="Yi H."/>
            <person name="Bahn Y.-S."/>
            <person name="Kim J.F."/>
            <person name="Lee D.-W."/>
        </authorList>
    </citation>
    <scope>NUCLEOTIDE SEQUENCE [LARGE SCALE GENOMIC DNA]</scope>
    <source>
        <strain evidence="1 2">KACC 15219</strain>
    </source>
</reference>
<evidence type="ECO:0000313" key="1">
    <source>
        <dbReference type="EMBL" id="APZ34375.1"/>
    </source>
</evidence>
<dbReference type="OrthoDB" id="5120662at2"/>
<evidence type="ECO:0000313" key="2">
    <source>
        <dbReference type="Proteomes" id="UP000187185"/>
    </source>
</evidence>
<dbReference type="Proteomes" id="UP000187185">
    <property type="component" value="Chromosome"/>
</dbReference>
<gene>
    <name evidence="1" type="ORF">BOH66_09055</name>
</gene>